<reference evidence="2" key="1">
    <citation type="journal article" date="2020" name="Nature">
        <title>Giant virus diversity and host interactions through global metagenomics.</title>
        <authorList>
            <person name="Schulz F."/>
            <person name="Roux S."/>
            <person name="Paez-Espino D."/>
            <person name="Jungbluth S."/>
            <person name="Walsh D.A."/>
            <person name="Denef V.J."/>
            <person name="McMahon K.D."/>
            <person name="Konstantinidis K.T."/>
            <person name="Eloe-Fadrosh E.A."/>
            <person name="Kyrpides N.C."/>
            <person name="Woyke T."/>
        </authorList>
    </citation>
    <scope>NUCLEOTIDE SEQUENCE</scope>
    <source>
        <strain evidence="2">GVMAG-M-3300009161-30</strain>
    </source>
</reference>
<dbReference type="Gene3D" id="3.40.50.720">
    <property type="entry name" value="NAD(P)-binding Rossmann-like Domain"/>
    <property type="match status" value="1"/>
</dbReference>
<evidence type="ECO:0000313" key="2">
    <source>
        <dbReference type="EMBL" id="QHT32495.1"/>
    </source>
</evidence>
<accession>A0A6C0EZ90</accession>
<dbReference type="Pfam" id="PF01370">
    <property type="entry name" value="Epimerase"/>
    <property type="match status" value="1"/>
</dbReference>
<sequence>MEDNPSTMSTDYNQETSACKQVYVSFQNVDTAQVAKRVEVFRLYSSRSNGVTRRNMKILITGGNGNIAQMITRNLNGKNGFEISNPSRKELNILSFDEVKKYLTMNHFDILVHTAIEGGRRTKEETGQVVYNNMLMMENLLFFSDKFKMIINFDSAAIYDRTTDILNRKEEDVFTIPKDYYGFSKYVIHQRGLQHDNFYNIRIFNIFHANEECNRFIKACFIAKQNNTDIIIHENKWFDFFYEDDFITLMMYYFNNVVSLENLQKTINVCYDKKYKLSDIAELILHDKSKIIIHNNDVLNNYSGNNTQLQKMGIQFIGLENSIQMYNNIFTSNI</sequence>
<protein>
    <recommendedName>
        <fullName evidence="1">NAD-dependent epimerase/dehydratase domain-containing protein</fullName>
    </recommendedName>
</protein>
<name>A0A6C0EZ90_9ZZZZ</name>
<organism evidence="2">
    <name type="scientific">viral metagenome</name>
    <dbReference type="NCBI Taxonomy" id="1070528"/>
    <lineage>
        <taxon>unclassified sequences</taxon>
        <taxon>metagenomes</taxon>
        <taxon>organismal metagenomes</taxon>
    </lineage>
</organism>
<evidence type="ECO:0000259" key="1">
    <source>
        <dbReference type="Pfam" id="PF01370"/>
    </source>
</evidence>
<dbReference type="EMBL" id="MN738944">
    <property type="protein sequence ID" value="QHT32495.1"/>
    <property type="molecule type" value="Genomic_DNA"/>
</dbReference>
<feature type="domain" description="NAD-dependent epimerase/dehydratase" evidence="1">
    <location>
        <begin position="58"/>
        <end position="269"/>
    </location>
</feature>
<dbReference type="SUPFAM" id="SSF51735">
    <property type="entry name" value="NAD(P)-binding Rossmann-fold domains"/>
    <property type="match status" value="1"/>
</dbReference>
<proteinExistence type="predicted"/>
<dbReference type="InterPro" id="IPR001509">
    <property type="entry name" value="Epimerase_deHydtase"/>
</dbReference>
<dbReference type="AlphaFoldDB" id="A0A6C0EZ90"/>
<dbReference type="InterPro" id="IPR036291">
    <property type="entry name" value="NAD(P)-bd_dom_sf"/>
</dbReference>